<accession>A0ABN1FU34</accession>
<feature type="compositionally biased region" description="Polar residues" evidence="1">
    <location>
        <begin position="57"/>
        <end position="69"/>
    </location>
</feature>
<sequence length="193" mass="20922">MRDVRGAVSKMNSDQKARGHSAGCLSFLVLFLAISLASGCQTGGDGQSVAGDPGSEKATSNPTVSTKTESPAGGSSSSKASRPVWKPVTAKERAFHRNIISSIGTPKELKQGGIPLKKVREETPNVYWGTMCYVGLGVEGDEVHVALRNSARIPLQTLRDLPRWYGNMAGDMWAYREYTWVLVDYKTAKPLVY</sequence>
<feature type="region of interest" description="Disordered" evidence="1">
    <location>
        <begin position="43"/>
        <end position="85"/>
    </location>
</feature>
<evidence type="ECO:0000256" key="1">
    <source>
        <dbReference type="SAM" id="MobiDB-lite"/>
    </source>
</evidence>
<gene>
    <name evidence="2" type="ORF">GCM10009546_69910</name>
</gene>
<protein>
    <recommendedName>
        <fullName evidence="4">Lipoprotein</fullName>
    </recommendedName>
</protein>
<dbReference type="EMBL" id="BAAAHD010000091">
    <property type="protein sequence ID" value="GAA0597884.1"/>
    <property type="molecule type" value="Genomic_DNA"/>
</dbReference>
<evidence type="ECO:0000313" key="2">
    <source>
        <dbReference type="EMBL" id="GAA0597884.1"/>
    </source>
</evidence>
<proteinExistence type="predicted"/>
<reference evidence="2 3" key="1">
    <citation type="journal article" date="2019" name="Int. J. Syst. Evol. Microbiol.">
        <title>The Global Catalogue of Microorganisms (GCM) 10K type strain sequencing project: providing services to taxonomists for standard genome sequencing and annotation.</title>
        <authorList>
            <consortium name="The Broad Institute Genomics Platform"/>
            <consortium name="The Broad Institute Genome Sequencing Center for Infectious Disease"/>
            <person name="Wu L."/>
            <person name="Ma J."/>
        </authorList>
    </citation>
    <scope>NUCLEOTIDE SEQUENCE [LARGE SCALE GENOMIC DNA]</scope>
    <source>
        <strain evidence="2 3">JCM 10667</strain>
    </source>
</reference>
<dbReference type="Proteomes" id="UP001501427">
    <property type="component" value="Unassembled WGS sequence"/>
</dbReference>
<feature type="compositionally biased region" description="Low complexity" evidence="1">
    <location>
        <begin position="70"/>
        <end position="81"/>
    </location>
</feature>
<comment type="caution">
    <text evidence="2">The sequence shown here is derived from an EMBL/GenBank/DDBJ whole genome shotgun (WGS) entry which is preliminary data.</text>
</comment>
<name>A0ABN1FU34_9ACTN</name>
<organism evidence="2 3">
    <name type="scientific">Actinomadura livida</name>
    <dbReference type="NCBI Taxonomy" id="79909"/>
    <lineage>
        <taxon>Bacteria</taxon>
        <taxon>Bacillati</taxon>
        <taxon>Actinomycetota</taxon>
        <taxon>Actinomycetes</taxon>
        <taxon>Streptosporangiales</taxon>
        <taxon>Thermomonosporaceae</taxon>
        <taxon>Actinomadura</taxon>
    </lineage>
</organism>
<keyword evidence="3" id="KW-1185">Reference proteome</keyword>
<evidence type="ECO:0008006" key="4">
    <source>
        <dbReference type="Google" id="ProtNLM"/>
    </source>
</evidence>
<evidence type="ECO:0000313" key="3">
    <source>
        <dbReference type="Proteomes" id="UP001501427"/>
    </source>
</evidence>